<dbReference type="Proteomes" id="UP000077115">
    <property type="component" value="Unassembled WGS sequence"/>
</dbReference>
<keyword evidence="5 6" id="KW-0067">ATP-binding</keyword>
<feature type="compositionally biased region" description="Low complexity" evidence="7">
    <location>
        <begin position="392"/>
        <end position="406"/>
    </location>
</feature>
<dbReference type="GO" id="GO:0004674">
    <property type="term" value="F:protein serine/threonine kinase activity"/>
    <property type="evidence" value="ECO:0007669"/>
    <property type="project" value="UniProtKB-KW"/>
</dbReference>
<dbReference type="eggNOG" id="KOG0585">
    <property type="taxonomic scope" value="Eukaryota"/>
</dbReference>
<dbReference type="OrthoDB" id="68483at2759"/>
<dbReference type="SMART" id="SM00220">
    <property type="entry name" value="S_TKc"/>
    <property type="match status" value="1"/>
</dbReference>
<feature type="compositionally biased region" description="Basic residues" evidence="7">
    <location>
        <begin position="669"/>
        <end position="679"/>
    </location>
</feature>
<dbReference type="PROSITE" id="PS50011">
    <property type="entry name" value="PROTEIN_KINASE_DOM"/>
    <property type="match status" value="1"/>
</dbReference>
<reference evidence="9 10" key="2">
    <citation type="submission" date="2016-05" db="EMBL/GenBank/DDBJ databases">
        <title>Lineage-specific infection strategies underlie the spectrum of fungal disease in amphibians.</title>
        <authorList>
            <person name="Cuomo C.A."/>
            <person name="Farrer R.A."/>
            <person name="James T."/>
            <person name="Longcore J."/>
            <person name="Birren B."/>
        </authorList>
    </citation>
    <scope>NUCLEOTIDE SEQUENCE [LARGE SCALE GENOMIC DNA]</scope>
    <source>
        <strain evidence="9 10">JEL423</strain>
    </source>
</reference>
<feature type="compositionally biased region" description="Low complexity" evidence="7">
    <location>
        <begin position="532"/>
        <end position="546"/>
    </location>
</feature>
<accession>A0A177WYG2</accession>
<keyword evidence="2" id="KW-0808">Transferase</keyword>
<evidence type="ECO:0000256" key="3">
    <source>
        <dbReference type="ARBA" id="ARBA00022741"/>
    </source>
</evidence>
<evidence type="ECO:0000259" key="8">
    <source>
        <dbReference type="PROSITE" id="PS50011"/>
    </source>
</evidence>
<keyword evidence="1" id="KW-0723">Serine/threonine-protein kinase</keyword>
<keyword evidence="4" id="KW-0418">Kinase</keyword>
<evidence type="ECO:0000313" key="10">
    <source>
        <dbReference type="Proteomes" id="UP000077115"/>
    </source>
</evidence>
<dbReference type="SUPFAM" id="SSF56112">
    <property type="entry name" value="Protein kinase-like (PK-like)"/>
    <property type="match status" value="1"/>
</dbReference>
<keyword evidence="3 6" id="KW-0547">Nucleotide-binding</keyword>
<reference evidence="9 10" key="1">
    <citation type="submission" date="2006-10" db="EMBL/GenBank/DDBJ databases">
        <title>The Genome Sequence of Batrachochytrium dendrobatidis JEL423.</title>
        <authorList>
            <consortium name="The Broad Institute Genome Sequencing Platform"/>
            <person name="Birren B."/>
            <person name="Lander E."/>
            <person name="Galagan J."/>
            <person name="Cuomo C."/>
            <person name="Devon K."/>
            <person name="Jaffe D."/>
            <person name="Butler J."/>
            <person name="Alvarez P."/>
            <person name="Gnerre S."/>
            <person name="Grabherr M."/>
            <person name="Kleber M."/>
            <person name="Mauceli E."/>
            <person name="Brockman W."/>
            <person name="Young S."/>
            <person name="LaButti K."/>
            <person name="Sykes S."/>
            <person name="DeCaprio D."/>
            <person name="Crawford M."/>
            <person name="Koehrsen M."/>
            <person name="Engels R."/>
            <person name="Montgomery P."/>
            <person name="Pearson M."/>
            <person name="Howarth C."/>
            <person name="Larson L."/>
            <person name="White J."/>
            <person name="O'Leary S."/>
            <person name="Kodira C."/>
            <person name="Zeng Q."/>
            <person name="Yandava C."/>
            <person name="Alvarado L."/>
            <person name="Longcore J."/>
            <person name="James T."/>
        </authorList>
    </citation>
    <scope>NUCLEOTIDE SEQUENCE [LARGE SCALE GENOMIC DNA]</scope>
    <source>
        <strain evidence="9 10">JEL423</strain>
    </source>
</reference>
<feature type="compositionally biased region" description="Polar residues" evidence="7">
    <location>
        <begin position="1236"/>
        <end position="1249"/>
    </location>
</feature>
<evidence type="ECO:0000256" key="6">
    <source>
        <dbReference type="PROSITE-ProRule" id="PRU10141"/>
    </source>
</evidence>
<dbReference type="InterPro" id="IPR017441">
    <property type="entry name" value="Protein_kinase_ATP_BS"/>
</dbReference>
<gene>
    <name evidence="9" type="ORF">BDEG_28143</name>
</gene>
<evidence type="ECO:0000256" key="2">
    <source>
        <dbReference type="ARBA" id="ARBA00022679"/>
    </source>
</evidence>
<name>A0A177WYG2_BATDL</name>
<evidence type="ECO:0000256" key="7">
    <source>
        <dbReference type="SAM" id="MobiDB-lite"/>
    </source>
</evidence>
<feature type="domain" description="Protein kinase" evidence="8">
    <location>
        <begin position="771"/>
        <end position="1055"/>
    </location>
</feature>
<feature type="compositionally biased region" description="Polar residues" evidence="7">
    <location>
        <begin position="1121"/>
        <end position="1133"/>
    </location>
</feature>
<dbReference type="EMBL" id="DS022314">
    <property type="protein sequence ID" value="OAJ44968.1"/>
    <property type="molecule type" value="Genomic_DNA"/>
</dbReference>
<sequence length="1262" mass="139419">MSNFHTSKEHNTSMHHRRAISSNIIIRQKIHNRSVSAANATQVSFHKYNEEMEGYADHFLRKLKRIVETGRSQCSSPRNSLYNYSQDTSLSSASHGCFSHVKEDAKFRSSNIKPMSQNDVFVKKHPLSDVTPTFKGSLESRNSKNMSPLEFEKPKDTTDDYVQNSESTIAVSNEGFQASFVLKSPNPMTSLAGAPSISMPAITLDKHSKNANYMAEAKSTSHDTTKPNSLALKKPKVDSTDNFTSVGTLNAAQKCNPPSFSKTIIKSQSAGYVTSNMSPHALSTLPVNATENIAVALTSNPKLKIDIPQSNEAIVSRLDSLASIHSQGGQLVRNQRLVTSESANTMQRLLDPITNIDGLIPIATQPDANVLVRSSVVSKDSKNFFCRSSDISSPMGASSSSGPSSSHLFRSISDHRGKDELLMKSAVSSLSQKSPLASSVLSISPQSSTLQCDMTNINLASNGNMSNFLETSPSLPTALTPTTATATVPPIKKRESIQKRLARIFLGNMFGSSVAVDSLNQKKQSKKVEKNSVAPIPVPASAPASAHTHARSMSGTINHTSSSEDFKSTHYVGNSMGRPKFPVRYAPRIEPTPRITRVSEHKSQLPPFAPTSAPIRSTPTITTAGLNTGSHKKQGISPTTNTPPRSKDDSSLYERHHSLYGPQKGNSKPSKHARYKSHQVIRSSAGNGMTDESLEKAKHKKSKAIALFQKRSKSEELETNQLTEKQLRSSSYSTNQRIVETSVIYSKDESQDTVLSPTGEPEYAQGRVNQYHILKDIGTGAFGRVVLVRSEETKMYYACKVISKSRLRKKFRWVYDGKPSPQSLSSKKNEDNEVMASIKREVAVLKKLSEHPNIVNLVEVLDDEKEDNLYIIFDLCEYGPVMEINIGEPTRPLSEELARKYFRDVVLGIEYLHYKRIIHKDIKPENLLRTAGNIVQIGDFGISHMFDEGDDEGLLITKNGSPLYSAPEACTAETKILNGKSLDIWSLGVTLYCFVHGCCPWEDTNIVELYRKITQDNYVVFDTLSDELRDLLSKMMDKNPNTRIQLSQIKVHPWVTENGRNPMLSTESNCVYVDVTEEEVAHAFSPAMMFVNKIMKKFKVRSKSAKIKNNQTPASARASVNKISTNTLSTSQPYHKHHSMSNSTALFSEPNLNQRTGELSSSGFSSNGSVQHLSAINSDFDSVMDCRTRARMLVFDIDYGDGSITWNNYMTVDLNSSPPTTRHHGHHHKSGRHKNSQTSTPGQGVSSSHGKLFSFHSRNKSS</sequence>
<dbReference type="FunFam" id="1.10.510.10:FF:000747">
    <property type="entry name" value="Serine/threonine-protein kinase GRIK2"/>
    <property type="match status" value="1"/>
</dbReference>
<feature type="region of interest" description="Disordered" evidence="7">
    <location>
        <begin position="392"/>
        <end position="411"/>
    </location>
</feature>
<dbReference type="GO" id="GO:0005737">
    <property type="term" value="C:cytoplasm"/>
    <property type="evidence" value="ECO:0007669"/>
    <property type="project" value="TreeGrafter"/>
</dbReference>
<dbReference type="Pfam" id="PF00069">
    <property type="entry name" value="Pkinase"/>
    <property type="match status" value="1"/>
</dbReference>
<dbReference type="InterPro" id="IPR011009">
    <property type="entry name" value="Kinase-like_dom_sf"/>
</dbReference>
<feature type="region of interest" description="Disordered" evidence="7">
    <location>
        <begin position="528"/>
        <end position="549"/>
    </location>
</feature>
<feature type="region of interest" description="Disordered" evidence="7">
    <location>
        <begin position="554"/>
        <end position="573"/>
    </location>
</feature>
<evidence type="ECO:0000256" key="5">
    <source>
        <dbReference type="ARBA" id="ARBA00022840"/>
    </source>
</evidence>
<dbReference type="PANTHER" id="PTHR43895:SF150">
    <property type="entry name" value="SERINE_THREONINE-PROTEIN KINASE STK11"/>
    <property type="match status" value="1"/>
</dbReference>
<protein>
    <recommendedName>
        <fullName evidence="8">Protein kinase domain-containing protein</fullName>
    </recommendedName>
</protein>
<organism evidence="9 10">
    <name type="scientific">Batrachochytrium dendrobatidis (strain JEL423)</name>
    <dbReference type="NCBI Taxonomy" id="403673"/>
    <lineage>
        <taxon>Eukaryota</taxon>
        <taxon>Fungi</taxon>
        <taxon>Fungi incertae sedis</taxon>
        <taxon>Chytridiomycota</taxon>
        <taxon>Chytridiomycota incertae sedis</taxon>
        <taxon>Chytridiomycetes</taxon>
        <taxon>Rhizophydiales</taxon>
        <taxon>Rhizophydiales incertae sedis</taxon>
        <taxon>Batrachochytrium</taxon>
    </lineage>
</organism>
<dbReference type="AlphaFoldDB" id="A0A177WYG2"/>
<dbReference type="STRING" id="403673.A0A177WYG2"/>
<feature type="region of interest" description="Disordered" evidence="7">
    <location>
        <begin position="1217"/>
        <end position="1262"/>
    </location>
</feature>
<dbReference type="CDD" id="cd14008">
    <property type="entry name" value="STKc_LKB1_CaMKK"/>
    <property type="match status" value="1"/>
</dbReference>
<dbReference type="PANTHER" id="PTHR43895">
    <property type="entry name" value="CALCIUM/CALMODULIN-DEPENDENT PROTEIN KINASE KINASE-RELATED"/>
    <property type="match status" value="1"/>
</dbReference>
<dbReference type="GO" id="GO:0005524">
    <property type="term" value="F:ATP binding"/>
    <property type="evidence" value="ECO:0007669"/>
    <property type="project" value="UniProtKB-UniRule"/>
</dbReference>
<feature type="compositionally biased region" description="Basic residues" evidence="7">
    <location>
        <begin position="1221"/>
        <end position="1235"/>
    </location>
</feature>
<evidence type="ECO:0000256" key="4">
    <source>
        <dbReference type="ARBA" id="ARBA00022777"/>
    </source>
</evidence>
<feature type="region of interest" description="Disordered" evidence="7">
    <location>
        <begin position="594"/>
        <end position="698"/>
    </location>
</feature>
<dbReference type="GO" id="GO:0007165">
    <property type="term" value="P:signal transduction"/>
    <property type="evidence" value="ECO:0007669"/>
    <property type="project" value="TreeGrafter"/>
</dbReference>
<dbReference type="VEuPathDB" id="FungiDB:BDEG_28143"/>
<feature type="compositionally biased region" description="Polar residues" evidence="7">
    <location>
        <begin position="614"/>
        <end position="629"/>
    </location>
</feature>
<feature type="compositionally biased region" description="Basic and acidic residues" evidence="7">
    <location>
        <begin position="645"/>
        <end position="657"/>
    </location>
</feature>
<evidence type="ECO:0000256" key="1">
    <source>
        <dbReference type="ARBA" id="ARBA00022527"/>
    </source>
</evidence>
<feature type="region of interest" description="Disordered" evidence="7">
    <location>
        <begin position="1106"/>
        <end position="1142"/>
    </location>
</feature>
<proteinExistence type="predicted"/>
<dbReference type="Gene3D" id="1.10.510.10">
    <property type="entry name" value="Transferase(Phosphotransferase) domain 1"/>
    <property type="match status" value="1"/>
</dbReference>
<dbReference type="PROSITE" id="PS00107">
    <property type="entry name" value="PROTEIN_KINASE_ATP"/>
    <property type="match status" value="1"/>
</dbReference>
<feature type="binding site" evidence="6">
    <location>
        <position position="800"/>
    </location>
    <ligand>
        <name>ATP</name>
        <dbReference type="ChEBI" id="CHEBI:30616"/>
    </ligand>
</feature>
<dbReference type="InterPro" id="IPR000719">
    <property type="entry name" value="Prot_kinase_dom"/>
</dbReference>
<evidence type="ECO:0000313" key="9">
    <source>
        <dbReference type="EMBL" id="OAJ44968.1"/>
    </source>
</evidence>
<feature type="region of interest" description="Disordered" evidence="7">
    <location>
        <begin position="132"/>
        <end position="160"/>
    </location>
</feature>